<comment type="subcellular location">
    <subcellularLocation>
        <location evidence="1">Nucleus</location>
    </subcellularLocation>
</comment>
<organism evidence="11 12">
    <name type="scientific">Saccoglossus kowalevskii</name>
    <name type="common">Acorn worm</name>
    <dbReference type="NCBI Taxonomy" id="10224"/>
    <lineage>
        <taxon>Eukaryota</taxon>
        <taxon>Metazoa</taxon>
        <taxon>Hemichordata</taxon>
        <taxon>Enteropneusta</taxon>
        <taxon>Harrimaniidae</taxon>
        <taxon>Saccoglossus</taxon>
    </lineage>
</organism>
<reference evidence="12" key="1">
    <citation type="submission" date="2025-08" db="UniProtKB">
        <authorList>
            <consortium name="RefSeq"/>
        </authorList>
    </citation>
    <scope>IDENTIFICATION</scope>
    <source>
        <tissue evidence="12">Testes</tissue>
    </source>
</reference>
<evidence type="ECO:0000313" key="11">
    <source>
        <dbReference type="Proteomes" id="UP000694865"/>
    </source>
</evidence>
<keyword evidence="3" id="KW-0597">Phosphoprotein</keyword>
<evidence type="ECO:0000256" key="10">
    <source>
        <dbReference type="SAM" id="MobiDB-lite"/>
    </source>
</evidence>
<proteinExistence type="inferred from homology"/>
<dbReference type="Proteomes" id="UP000694865">
    <property type="component" value="Unplaced"/>
</dbReference>
<dbReference type="PANTHER" id="PTHR23341:SF2">
    <property type="entry name" value="HIGH MOBILITY GROUP PROTEIN HMG-12"/>
    <property type="match status" value="1"/>
</dbReference>
<dbReference type="GeneID" id="100375085"/>
<feature type="compositionally biased region" description="Basic and acidic residues" evidence="10">
    <location>
        <begin position="24"/>
        <end position="36"/>
    </location>
</feature>
<keyword evidence="6" id="KW-0805">Transcription regulation</keyword>
<evidence type="ECO:0000256" key="3">
    <source>
        <dbReference type="ARBA" id="ARBA00022553"/>
    </source>
</evidence>
<evidence type="ECO:0000256" key="4">
    <source>
        <dbReference type="ARBA" id="ARBA00022737"/>
    </source>
</evidence>
<keyword evidence="4" id="KW-0677">Repeat</keyword>
<dbReference type="InterPro" id="IPR017956">
    <property type="entry name" value="AT_hook_DNA-bd_motif"/>
</dbReference>
<dbReference type="PRINTS" id="PR00929">
    <property type="entry name" value="ATHOOK"/>
</dbReference>
<evidence type="ECO:0000256" key="8">
    <source>
        <dbReference type="ARBA" id="ARBA00023163"/>
    </source>
</evidence>
<dbReference type="PRINTS" id="PR00930">
    <property type="entry name" value="HIGHMOBLTYIY"/>
</dbReference>
<evidence type="ECO:0000256" key="6">
    <source>
        <dbReference type="ARBA" id="ARBA00023015"/>
    </source>
</evidence>
<evidence type="ECO:0000256" key="1">
    <source>
        <dbReference type="ARBA" id="ARBA00004123"/>
    </source>
</evidence>
<name>A0ABM0GU80_SACKO</name>
<keyword evidence="9" id="KW-0539">Nucleus</keyword>
<gene>
    <name evidence="12" type="primary">LOC100375085</name>
</gene>
<keyword evidence="7" id="KW-0238">DNA-binding</keyword>
<evidence type="ECO:0000256" key="9">
    <source>
        <dbReference type="ARBA" id="ARBA00023242"/>
    </source>
</evidence>
<comment type="similarity">
    <text evidence="2">Belongs to the HMGA family.</text>
</comment>
<dbReference type="SMART" id="SM00384">
    <property type="entry name" value="AT_hook"/>
    <property type="match status" value="3"/>
</dbReference>
<dbReference type="Pfam" id="PF02178">
    <property type="entry name" value="AT_hook"/>
    <property type="match status" value="3"/>
</dbReference>
<dbReference type="RefSeq" id="XP_002737459.1">
    <property type="nucleotide sequence ID" value="XM_002737413.2"/>
</dbReference>
<evidence type="ECO:0000256" key="7">
    <source>
        <dbReference type="ARBA" id="ARBA00023125"/>
    </source>
</evidence>
<feature type="compositionally biased region" description="Basic residues" evidence="10">
    <location>
        <begin position="61"/>
        <end position="71"/>
    </location>
</feature>
<evidence type="ECO:0000256" key="2">
    <source>
        <dbReference type="ARBA" id="ARBA00010812"/>
    </source>
</evidence>
<dbReference type="PANTHER" id="PTHR23341">
    <property type="entry name" value="HIGH MOBILITY GROUP PROTEINS HMG-A AND C"/>
    <property type="match status" value="1"/>
</dbReference>
<keyword evidence="11" id="KW-1185">Reference proteome</keyword>
<accession>A0ABM0GU80</accession>
<protein>
    <submittedName>
        <fullName evidence="12">High mobility group protein HMGI-C-like</fullName>
    </submittedName>
</protein>
<feature type="compositionally biased region" description="Acidic residues" evidence="10">
    <location>
        <begin position="86"/>
        <end position="97"/>
    </location>
</feature>
<keyword evidence="8" id="KW-0804">Transcription</keyword>
<dbReference type="InterPro" id="IPR000116">
    <property type="entry name" value="HMGA"/>
</dbReference>
<evidence type="ECO:0000313" key="12">
    <source>
        <dbReference type="RefSeq" id="XP_002737459.1"/>
    </source>
</evidence>
<sequence length="97" mass="10922">MSDRRSVEQPEAPPAKKGRGRPRKSVESKPPDEPVIKRPRGRPPGSKNKVQKQKKIEKPSGPKRARGRPRKWPAAEAKTKEATSETCEEEEEEGNED</sequence>
<evidence type="ECO:0000256" key="5">
    <source>
        <dbReference type="ARBA" id="ARBA00022990"/>
    </source>
</evidence>
<keyword evidence="5" id="KW-0007">Acetylation</keyword>
<feature type="region of interest" description="Disordered" evidence="10">
    <location>
        <begin position="1"/>
        <end position="97"/>
    </location>
</feature>